<name>A0A561D5M7_9BACI</name>
<dbReference type="AlphaFoldDB" id="A0A561D5M7"/>
<proteinExistence type="predicted"/>
<organism evidence="1 2">
    <name type="scientific">Neobacillus bataviensis</name>
    <dbReference type="NCBI Taxonomy" id="220685"/>
    <lineage>
        <taxon>Bacteria</taxon>
        <taxon>Bacillati</taxon>
        <taxon>Bacillota</taxon>
        <taxon>Bacilli</taxon>
        <taxon>Bacillales</taxon>
        <taxon>Bacillaceae</taxon>
        <taxon>Neobacillus</taxon>
    </lineage>
</organism>
<dbReference type="EMBL" id="VIVN01000009">
    <property type="protein sequence ID" value="TWD98527.1"/>
    <property type="molecule type" value="Genomic_DNA"/>
</dbReference>
<evidence type="ECO:0000313" key="2">
    <source>
        <dbReference type="Proteomes" id="UP000319671"/>
    </source>
</evidence>
<protein>
    <submittedName>
        <fullName evidence="1">Uncharacterized protein</fullName>
    </submittedName>
</protein>
<evidence type="ECO:0000313" key="1">
    <source>
        <dbReference type="EMBL" id="TWD98527.1"/>
    </source>
</evidence>
<sequence length="48" mass="5745">MAYEAIDRHVNSEKKKKIALYFYDKSRNEQYTFQDMKDLSNKAGNILK</sequence>
<reference evidence="1 2" key="1">
    <citation type="submission" date="2019-06" db="EMBL/GenBank/DDBJ databases">
        <title>Sorghum-associated microbial communities from plants grown in Nebraska, USA.</title>
        <authorList>
            <person name="Schachtman D."/>
        </authorList>
    </citation>
    <scope>NUCLEOTIDE SEQUENCE [LARGE SCALE GENOMIC DNA]</scope>
    <source>
        <strain evidence="1 2">2482</strain>
    </source>
</reference>
<comment type="caution">
    <text evidence="1">The sequence shown here is derived from an EMBL/GenBank/DDBJ whole genome shotgun (WGS) entry which is preliminary data.</text>
</comment>
<dbReference type="Proteomes" id="UP000319671">
    <property type="component" value="Unassembled WGS sequence"/>
</dbReference>
<keyword evidence="2" id="KW-1185">Reference proteome</keyword>
<accession>A0A561D5M7</accession>
<gene>
    <name evidence="1" type="ORF">FB550_10933</name>
</gene>